<feature type="transmembrane region" description="Helical" evidence="1">
    <location>
        <begin position="7"/>
        <end position="27"/>
    </location>
</feature>
<sequence length="140" mass="15970">MRYYIKICIFITLFLTIATWYKGWFIGLDDTAIRSAATVAAQVSATLLGFLITGLSILASVSGNNLLRKMQISGHYRVLLKKIFTVSMWYAFSLAIGCWTVISPKQFLYISAYICLWVFLSSVFMLGDIGWRFWLVLKNI</sequence>
<reference evidence="3" key="1">
    <citation type="journal article" date="2024" name="Toxins">
        <title>Genome Sequence Analysis of Native Xenorhabdus Strains Isolated from Entomopathogenic Nematodes in Argentina.</title>
        <authorList>
            <person name="Palma L."/>
            <person name="Frizzo L."/>
            <person name="Kaiser S."/>
            <person name="Berry C."/>
            <person name="Caballero P."/>
            <person name="Bode H.B."/>
            <person name="Del Valle E.E."/>
        </authorList>
    </citation>
    <scope>NUCLEOTIDE SEQUENCE [LARGE SCALE GENOMIC DNA]</scope>
    <source>
        <strain evidence="3">Reich</strain>
    </source>
</reference>
<feature type="transmembrane region" description="Helical" evidence="1">
    <location>
        <begin position="83"/>
        <end position="102"/>
    </location>
</feature>
<dbReference type="Proteomes" id="UP001271640">
    <property type="component" value="Unassembled WGS sequence"/>
</dbReference>
<protein>
    <submittedName>
        <fullName evidence="2">Uncharacterized protein</fullName>
    </submittedName>
</protein>
<evidence type="ECO:0000256" key="1">
    <source>
        <dbReference type="SAM" id="Phobius"/>
    </source>
</evidence>
<keyword evidence="3" id="KW-1185">Reference proteome</keyword>
<accession>A0ABU4SQW6</accession>
<feature type="transmembrane region" description="Helical" evidence="1">
    <location>
        <begin position="39"/>
        <end position="62"/>
    </location>
</feature>
<keyword evidence="1" id="KW-1133">Transmembrane helix</keyword>
<dbReference type="RefSeq" id="WP_319927734.1">
    <property type="nucleotide sequence ID" value="NZ_VCDP01000117.1"/>
</dbReference>
<gene>
    <name evidence="2" type="ORF">FE394_18035</name>
</gene>
<keyword evidence="1" id="KW-0812">Transmembrane</keyword>
<feature type="transmembrane region" description="Helical" evidence="1">
    <location>
        <begin position="108"/>
        <end position="131"/>
    </location>
</feature>
<dbReference type="EMBL" id="VCDP01000117">
    <property type="protein sequence ID" value="MDX8001038.1"/>
    <property type="molecule type" value="Genomic_DNA"/>
</dbReference>
<name>A0ABU4SQW6_9GAMM</name>
<evidence type="ECO:0000313" key="3">
    <source>
        <dbReference type="Proteomes" id="UP001271640"/>
    </source>
</evidence>
<evidence type="ECO:0000313" key="2">
    <source>
        <dbReference type="EMBL" id="MDX8001038.1"/>
    </source>
</evidence>
<keyword evidence="1" id="KW-0472">Membrane</keyword>
<proteinExistence type="predicted"/>
<comment type="caution">
    <text evidence="2">The sequence shown here is derived from an EMBL/GenBank/DDBJ whole genome shotgun (WGS) entry which is preliminary data.</text>
</comment>
<organism evidence="2 3">
    <name type="scientific">Xenorhabdus littoralis</name>
    <dbReference type="NCBI Taxonomy" id="2582835"/>
    <lineage>
        <taxon>Bacteria</taxon>
        <taxon>Pseudomonadati</taxon>
        <taxon>Pseudomonadota</taxon>
        <taxon>Gammaproteobacteria</taxon>
        <taxon>Enterobacterales</taxon>
        <taxon>Morganellaceae</taxon>
        <taxon>Xenorhabdus</taxon>
    </lineage>
</organism>